<geneLocation type="plasmid" evidence="1">
    <name>Drgb3</name>
</geneLocation>
<proteinExistence type="predicted"/>
<dbReference type="EMBL" id="KT351734">
    <property type="protein sequence ID" value="ALG88584.1"/>
    <property type="molecule type" value="Genomic_DNA"/>
</dbReference>
<sequence>MSNLPTFSCVAPPPFPFDLNMANRNYNLAVTGTAGTGVTVCAEIMVCNNQDPGGMLWIIETETPLRSEASGE</sequence>
<reference evidence="1" key="1">
    <citation type="journal article" date="2015" name="Environ. Microbiol.">
        <title>Plasmids from the gut microbiome of cabbage root fly larvae encode SaxA that catalyses the conversion of the plant toxin 2-phenylethyl isothiocyanate.</title>
        <authorList>
            <person name="Welte C.U."/>
            <person name="de Graaf R.M."/>
            <person name="van den Bosch T.J."/>
            <person name="Op den Camp H.J."/>
            <person name="van Dam N.M."/>
            <person name="Jetten M.S."/>
        </authorList>
    </citation>
    <scope>NUCLEOTIDE SEQUENCE</scope>
    <source>
        <plasmid evidence="1">Drgb3</plasmid>
    </source>
</reference>
<evidence type="ECO:0000313" key="1">
    <source>
        <dbReference type="EMBL" id="ALG88584.1"/>
    </source>
</evidence>
<reference evidence="1" key="2">
    <citation type="submission" date="2015-07" db="EMBL/GenBank/DDBJ databases">
        <authorList>
            <person name="Welte C."/>
            <person name="de Graaf R."/>
            <person name="van den Bosch T.J.M."/>
            <person name="Op den Camp H."/>
            <person name="van Dam N."/>
            <person name="Jetten M."/>
        </authorList>
    </citation>
    <scope>NUCLEOTIDE SEQUENCE</scope>
    <source>
        <plasmid evidence="1">Drgb3</plasmid>
    </source>
</reference>
<name>A0A0N9NBE7_PECCA</name>
<keyword evidence="1" id="KW-0614">Plasmid</keyword>
<accession>A0A0N9NBE7</accession>
<organism evidence="1">
    <name type="scientific">Pectobacterium carotovorum</name>
    <name type="common">Erwinia carotovora</name>
    <dbReference type="NCBI Taxonomy" id="554"/>
    <lineage>
        <taxon>Bacteria</taxon>
        <taxon>Pseudomonadati</taxon>
        <taxon>Pseudomonadota</taxon>
        <taxon>Gammaproteobacteria</taxon>
        <taxon>Enterobacterales</taxon>
        <taxon>Pectobacteriaceae</taxon>
        <taxon>Pectobacterium</taxon>
    </lineage>
</organism>
<dbReference type="AlphaFoldDB" id="A0A0N9NBE7"/>
<protein>
    <submittedName>
        <fullName evidence="1">Type-IV secretion system protein TraC</fullName>
    </submittedName>
</protein>